<dbReference type="PANTHER" id="PTHR30250:SF10">
    <property type="entry name" value="LIPOPOLYSACCHARIDE BIOSYNTHESIS PROTEIN WZXC"/>
    <property type="match status" value="1"/>
</dbReference>
<dbReference type="InterPro" id="IPR050833">
    <property type="entry name" value="Poly_Biosynth_Transport"/>
</dbReference>
<keyword evidence="6 7" id="KW-0472">Membrane</keyword>
<reference evidence="8 9" key="1">
    <citation type="submission" date="2023-07" db="EMBL/GenBank/DDBJ databases">
        <title>Sorghum-associated microbial communities from plants grown in Nebraska, USA.</title>
        <authorList>
            <person name="Schachtman D."/>
        </authorList>
    </citation>
    <scope>NUCLEOTIDE SEQUENCE [LARGE SCALE GENOMIC DNA]</scope>
    <source>
        <strain evidence="8 9">BE107</strain>
    </source>
</reference>
<keyword evidence="3" id="KW-1003">Cell membrane</keyword>
<feature type="transmembrane region" description="Helical" evidence="7">
    <location>
        <begin position="48"/>
        <end position="67"/>
    </location>
</feature>
<evidence type="ECO:0000313" key="9">
    <source>
        <dbReference type="Proteomes" id="UP001254759"/>
    </source>
</evidence>
<name>A0ABU1RWB0_9GAMM</name>
<feature type="transmembrane region" description="Helical" evidence="7">
    <location>
        <begin position="331"/>
        <end position="352"/>
    </location>
</feature>
<dbReference type="PANTHER" id="PTHR30250">
    <property type="entry name" value="PST FAMILY PREDICTED COLANIC ACID TRANSPORTER"/>
    <property type="match status" value="1"/>
</dbReference>
<feature type="transmembrane region" description="Helical" evidence="7">
    <location>
        <begin position="117"/>
        <end position="135"/>
    </location>
</feature>
<feature type="transmembrane region" description="Helical" evidence="7">
    <location>
        <begin position="254"/>
        <end position="277"/>
    </location>
</feature>
<protein>
    <submittedName>
        <fullName evidence="8">PST family polysaccharide transporter</fullName>
    </submittedName>
</protein>
<comment type="similarity">
    <text evidence="2">Belongs to the polysaccharide synthase family.</text>
</comment>
<feature type="transmembrane region" description="Helical" evidence="7">
    <location>
        <begin position="418"/>
        <end position="439"/>
    </location>
</feature>
<evidence type="ECO:0000256" key="2">
    <source>
        <dbReference type="ARBA" id="ARBA00007430"/>
    </source>
</evidence>
<dbReference type="EMBL" id="JAVDTT010000005">
    <property type="protein sequence ID" value="MDR6843066.1"/>
    <property type="molecule type" value="Genomic_DNA"/>
</dbReference>
<feature type="transmembrane region" description="Helical" evidence="7">
    <location>
        <begin position="451"/>
        <end position="474"/>
    </location>
</feature>
<evidence type="ECO:0000256" key="7">
    <source>
        <dbReference type="SAM" id="Phobius"/>
    </source>
</evidence>
<keyword evidence="9" id="KW-1185">Reference proteome</keyword>
<feature type="transmembrane region" description="Helical" evidence="7">
    <location>
        <begin position="156"/>
        <end position="177"/>
    </location>
</feature>
<feature type="transmembrane region" description="Helical" evidence="7">
    <location>
        <begin position="388"/>
        <end position="406"/>
    </location>
</feature>
<dbReference type="Pfam" id="PF13440">
    <property type="entry name" value="Polysacc_synt_3"/>
    <property type="match status" value="1"/>
</dbReference>
<sequence>MEALPIVPSLGRLAASGALVTMGSQVLKIAVQFGGIVLLARLLTPRDYGLVAMVVAIVGVGEVLRDFGLSSAAIQAKHLSRGQRDNLFWINSGIGFVLAAIVFLSADAIAVFYHEPLLRPVAQAISATLLLNGLTTQFRAHLNREMRFGQLAFADVSGQLLGLGAAVGAALLGWGYWALVVQALVQASTLLTLMMLATRWLPGLPKRDVEMGGLLRFGGNLVASQLLIYFSTNLGQILIGNRLGPVPLGHYNRAFALLMMPLTQLNAPATTVALPVLSRLQGDPARYSAFLLRGQATLMHFIIAIFVFACVQAGPLIHLVLGDRWAMTVPIFQILVVGGMFQAAGYAAYWVFLSKGLTGPQLRYSIVSRTLVIAFIAIGSQWGVLGVATGYACGLAVSWPLVLWWLHRTSDAPVRGMLFSGLRAITGYGLCGLASYAASQRFAGAALSLPLQLLIGIAALGVAFALLCLLWPAFRRDVAGILHTRTLLRSA</sequence>
<organism evidence="8 9">
    <name type="scientific">Pseudoxanthomonas sacheonensis</name>
    <dbReference type="NCBI Taxonomy" id="443615"/>
    <lineage>
        <taxon>Bacteria</taxon>
        <taxon>Pseudomonadati</taxon>
        <taxon>Pseudomonadota</taxon>
        <taxon>Gammaproteobacteria</taxon>
        <taxon>Lysobacterales</taxon>
        <taxon>Lysobacteraceae</taxon>
        <taxon>Pseudoxanthomonas</taxon>
    </lineage>
</organism>
<evidence type="ECO:0000256" key="1">
    <source>
        <dbReference type="ARBA" id="ARBA00004651"/>
    </source>
</evidence>
<gene>
    <name evidence="8" type="ORF">J2W94_003373</name>
</gene>
<accession>A0ABU1RWB0</accession>
<evidence type="ECO:0000256" key="3">
    <source>
        <dbReference type="ARBA" id="ARBA00022475"/>
    </source>
</evidence>
<evidence type="ECO:0000256" key="4">
    <source>
        <dbReference type="ARBA" id="ARBA00022692"/>
    </source>
</evidence>
<keyword evidence="4 7" id="KW-0812">Transmembrane</keyword>
<dbReference type="Proteomes" id="UP001254759">
    <property type="component" value="Unassembled WGS sequence"/>
</dbReference>
<feature type="transmembrane region" description="Helical" evidence="7">
    <location>
        <begin position="183"/>
        <end position="201"/>
    </location>
</feature>
<comment type="subcellular location">
    <subcellularLocation>
        <location evidence="1">Cell membrane</location>
        <topology evidence="1">Multi-pass membrane protein</topology>
    </subcellularLocation>
</comment>
<proteinExistence type="inferred from homology"/>
<feature type="transmembrane region" description="Helical" evidence="7">
    <location>
        <begin position="213"/>
        <end position="234"/>
    </location>
</feature>
<evidence type="ECO:0000313" key="8">
    <source>
        <dbReference type="EMBL" id="MDR6843066.1"/>
    </source>
</evidence>
<feature type="transmembrane region" description="Helical" evidence="7">
    <location>
        <begin position="298"/>
        <end position="319"/>
    </location>
</feature>
<dbReference type="CDD" id="cd13127">
    <property type="entry name" value="MATE_tuaB_like"/>
    <property type="match status" value="1"/>
</dbReference>
<evidence type="ECO:0000256" key="5">
    <source>
        <dbReference type="ARBA" id="ARBA00022989"/>
    </source>
</evidence>
<feature type="transmembrane region" description="Helical" evidence="7">
    <location>
        <begin position="88"/>
        <end position="111"/>
    </location>
</feature>
<feature type="transmembrane region" description="Helical" evidence="7">
    <location>
        <begin position="364"/>
        <end position="382"/>
    </location>
</feature>
<evidence type="ECO:0000256" key="6">
    <source>
        <dbReference type="ARBA" id="ARBA00023136"/>
    </source>
</evidence>
<comment type="caution">
    <text evidence="8">The sequence shown here is derived from an EMBL/GenBank/DDBJ whole genome shotgun (WGS) entry which is preliminary data.</text>
</comment>
<keyword evidence="5 7" id="KW-1133">Transmembrane helix</keyword>